<organism evidence="1 2">
    <name type="scientific">Herbaspirillum frisingense</name>
    <dbReference type="NCBI Taxonomy" id="92645"/>
    <lineage>
        <taxon>Bacteria</taxon>
        <taxon>Pseudomonadati</taxon>
        <taxon>Pseudomonadota</taxon>
        <taxon>Betaproteobacteria</taxon>
        <taxon>Burkholderiales</taxon>
        <taxon>Oxalobacteraceae</taxon>
        <taxon>Herbaspirillum</taxon>
    </lineage>
</organism>
<evidence type="ECO:0000313" key="2">
    <source>
        <dbReference type="Proteomes" id="UP001260715"/>
    </source>
</evidence>
<accession>A0ABU1PIL7</accession>
<gene>
    <name evidence="1" type="ORF">J2W50_003768</name>
</gene>
<keyword evidence="2" id="KW-1185">Reference proteome</keyword>
<proteinExistence type="predicted"/>
<sequence length="166" mass="18809">MALDRQYQKQLLEMLANCYPKSYYDHEYFNKMSAEEEHLYAANMMYLEEHGLANASIQMSLDGRYGFGSPKITARGLDFLADDGGLSAILGVVTIKLHEETLLQLIGDKIDQSDLPLPEKKKWTDALRSLPAESIKHLTMKLLDKGLENLPAVLPVIQTYLQSYLK</sequence>
<dbReference type="Proteomes" id="UP001260715">
    <property type="component" value="Unassembled WGS sequence"/>
</dbReference>
<protein>
    <recommendedName>
        <fullName evidence="3">DUF2513 domain-containing protein</fullName>
    </recommendedName>
</protein>
<dbReference type="EMBL" id="JAVDSJ010000005">
    <property type="protein sequence ID" value="MDR6585550.1"/>
    <property type="molecule type" value="Genomic_DNA"/>
</dbReference>
<comment type="caution">
    <text evidence="1">The sequence shown here is derived from an EMBL/GenBank/DDBJ whole genome shotgun (WGS) entry which is preliminary data.</text>
</comment>
<evidence type="ECO:0000313" key="1">
    <source>
        <dbReference type="EMBL" id="MDR6585550.1"/>
    </source>
</evidence>
<name>A0ABU1PIL7_9BURK</name>
<dbReference type="RefSeq" id="WP_310011410.1">
    <property type="nucleotide sequence ID" value="NZ_JAVDSJ010000005.1"/>
</dbReference>
<evidence type="ECO:0008006" key="3">
    <source>
        <dbReference type="Google" id="ProtNLM"/>
    </source>
</evidence>
<reference evidence="1 2" key="1">
    <citation type="submission" date="2023-07" db="EMBL/GenBank/DDBJ databases">
        <title>Sorghum-associated microbial communities from plants grown in Nebraska, USA.</title>
        <authorList>
            <person name="Schachtman D."/>
        </authorList>
    </citation>
    <scope>NUCLEOTIDE SEQUENCE [LARGE SCALE GENOMIC DNA]</scope>
    <source>
        <strain evidence="1 2">596</strain>
    </source>
</reference>